<dbReference type="NCBIfam" id="TIGR00340">
    <property type="entry name" value="zpr1_rel"/>
    <property type="match status" value="1"/>
</dbReference>
<dbReference type="NCBIfam" id="TIGR00310">
    <property type="entry name" value="ZPR1_znf"/>
    <property type="match status" value="1"/>
</dbReference>
<evidence type="ECO:0000256" key="2">
    <source>
        <dbReference type="ARBA" id="ARBA00022723"/>
    </source>
</evidence>
<proteinExistence type="inferred from homology"/>
<dbReference type="Pfam" id="PF22794">
    <property type="entry name" value="jr-ZPR1"/>
    <property type="match status" value="1"/>
</dbReference>
<dbReference type="PANTHER" id="PTHR10876:SF0">
    <property type="entry name" value="ZINC FINGER PROTEIN ZPR1"/>
    <property type="match status" value="1"/>
</dbReference>
<organism evidence="6">
    <name type="scientific">uncultured marine group II/III euryarchaeote KM3_72_A06</name>
    <dbReference type="NCBI Taxonomy" id="1456496"/>
    <lineage>
        <taxon>Archaea</taxon>
        <taxon>Methanobacteriati</taxon>
        <taxon>Methanobacteriota</taxon>
        <taxon>environmental samples</taxon>
    </lineage>
</organism>
<accession>A0A075HKZ5</accession>
<keyword evidence="3" id="KW-0863">Zinc-finger</keyword>
<evidence type="ECO:0000256" key="3">
    <source>
        <dbReference type="ARBA" id="ARBA00022771"/>
    </source>
</evidence>
<evidence type="ECO:0000256" key="4">
    <source>
        <dbReference type="ARBA" id="ARBA00022833"/>
    </source>
</evidence>
<dbReference type="PANTHER" id="PTHR10876">
    <property type="entry name" value="ZINC FINGER PROTEIN ZPR1"/>
    <property type="match status" value="1"/>
</dbReference>
<name>A0A075HKZ5_9EURY</name>
<dbReference type="InterPro" id="IPR004457">
    <property type="entry name" value="Znf_ZPR1"/>
</dbReference>
<dbReference type="Gene3D" id="2.60.120.1040">
    <property type="entry name" value="ZPR1, A/B domain"/>
    <property type="match status" value="1"/>
</dbReference>
<dbReference type="GO" id="GO:0008270">
    <property type="term" value="F:zinc ion binding"/>
    <property type="evidence" value="ECO:0007669"/>
    <property type="project" value="UniProtKB-KW"/>
</dbReference>
<dbReference type="EMBL" id="KF901041">
    <property type="protein sequence ID" value="AIF15930.1"/>
    <property type="molecule type" value="Genomic_DNA"/>
</dbReference>
<dbReference type="SMART" id="SM00709">
    <property type="entry name" value="Zpr1"/>
    <property type="match status" value="1"/>
</dbReference>
<sequence length="166" mass="18105">MTLVCDECGWRRTDFIPSEGKKPSVWSLTVNSAEQMSTRVVRSSSCTVRIVELGLEVEPGDNATGYISNVEGVLKRFEDAIGIILRSAMIEGEEGNDQAEACQELIGHLSRVREGEESVELLLLDPMGHSQILSDQAKSAELSTEEIAALATGPQIPVFDARDLQE</sequence>
<dbReference type="AlphaFoldDB" id="A0A075HKZ5"/>
<dbReference type="InterPro" id="IPR004470">
    <property type="entry name" value="ZPR1-like_arc"/>
</dbReference>
<feature type="domain" description="Zinc finger ZPR1-type" evidence="5">
    <location>
        <begin position="1"/>
        <end position="134"/>
    </location>
</feature>
<keyword evidence="4" id="KW-0862">Zinc</keyword>
<dbReference type="InterPro" id="IPR040141">
    <property type="entry name" value="ZPR1"/>
</dbReference>
<evidence type="ECO:0000256" key="1">
    <source>
        <dbReference type="ARBA" id="ARBA00008354"/>
    </source>
</evidence>
<keyword evidence="2" id="KW-0479">Metal-binding</keyword>
<dbReference type="InterPro" id="IPR042451">
    <property type="entry name" value="ZPR1_A/B_dom"/>
</dbReference>
<protein>
    <submittedName>
        <fullName evidence="6">ZPR1-related zinc finger protein</fullName>
    </submittedName>
</protein>
<reference evidence="6" key="1">
    <citation type="journal article" date="2014" name="Genome Biol. Evol.">
        <title>Pangenome evidence for extensive interdomain horizontal transfer affecting lineage core and shell genes in uncultured planktonic thaumarchaeota and euryarchaeota.</title>
        <authorList>
            <person name="Deschamps P."/>
            <person name="Zivanovic Y."/>
            <person name="Moreira D."/>
            <person name="Rodriguez-Valera F."/>
            <person name="Lopez-Garcia P."/>
        </authorList>
    </citation>
    <scope>NUCLEOTIDE SEQUENCE</scope>
</reference>
<evidence type="ECO:0000259" key="5">
    <source>
        <dbReference type="SMART" id="SM00709"/>
    </source>
</evidence>
<evidence type="ECO:0000313" key="6">
    <source>
        <dbReference type="EMBL" id="AIF15930.1"/>
    </source>
</evidence>
<comment type="similarity">
    <text evidence="1">Belongs to the ZPR1 family.</text>
</comment>
<dbReference type="InterPro" id="IPR056180">
    <property type="entry name" value="ZPR1_jr_dom"/>
</dbReference>